<accession>A0A9X2DNE5</accession>
<dbReference type="Gene3D" id="3.30.1220.10">
    <property type="entry name" value="CobW-like, C-terminal domain"/>
    <property type="match status" value="1"/>
</dbReference>
<evidence type="ECO:0000256" key="4">
    <source>
        <dbReference type="ARBA" id="ARBA00034320"/>
    </source>
</evidence>
<dbReference type="Pfam" id="PF07683">
    <property type="entry name" value="CobW_C"/>
    <property type="match status" value="1"/>
</dbReference>
<comment type="catalytic activity">
    <reaction evidence="5">
        <text>GTP + H2O = GDP + phosphate + H(+)</text>
        <dbReference type="Rhea" id="RHEA:19669"/>
        <dbReference type="ChEBI" id="CHEBI:15377"/>
        <dbReference type="ChEBI" id="CHEBI:15378"/>
        <dbReference type="ChEBI" id="CHEBI:37565"/>
        <dbReference type="ChEBI" id="CHEBI:43474"/>
        <dbReference type="ChEBI" id="CHEBI:58189"/>
    </reaction>
    <physiologicalReaction direction="left-to-right" evidence="5">
        <dbReference type="Rhea" id="RHEA:19670"/>
    </physiologicalReaction>
</comment>
<evidence type="ECO:0000313" key="8">
    <source>
        <dbReference type="Proteomes" id="UP001139179"/>
    </source>
</evidence>
<dbReference type="Gene3D" id="3.40.50.300">
    <property type="entry name" value="P-loop containing nucleotide triphosphate hydrolases"/>
    <property type="match status" value="1"/>
</dbReference>
<dbReference type="SUPFAM" id="SSF52540">
    <property type="entry name" value="P-loop containing nucleoside triphosphate hydrolases"/>
    <property type="match status" value="1"/>
</dbReference>
<evidence type="ECO:0000256" key="2">
    <source>
        <dbReference type="ARBA" id="ARBA00022801"/>
    </source>
</evidence>
<name>A0A9X2DNE5_9BACI</name>
<dbReference type="Pfam" id="PF02492">
    <property type="entry name" value="cobW"/>
    <property type="match status" value="1"/>
</dbReference>
<dbReference type="RefSeq" id="WP_251222726.1">
    <property type="nucleotide sequence ID" value="NZ_JAMBOL010000004.1"/>
</dbReference>
<evidence type="ECO:0000313" key="7">
    <source>
        <dbReference type="EMBL" id="MCM3713924.1"/>
    </source>
</evidence>
<keyword evidence="1" id="KW-0547">Nucleotide-binding</keyword>
<comment type="caution">
    <text evidence="7">The sequence shown here is derived from an EMBL/GenBank/DDBJ whole genome shotgun (WGS) entry which is preliminary data.</text>
</comment>
<organism evidence="7 8">
    <name type="scientific">Halalkalibacter oceani</name>
    <dbReference type="NCBI Taxonomy" id="1653776"/>
    <lineage>
        <taxon>Bacteria</taxon>
        <taxon>Bacillati</taxon>
        <taxon>Bacillota</taxon>
        <taxon>Bacilli</taxon>
        <taxon>Bacillales</taxon>
        <taxon>Bacillaceae</taxon>
        <taxon>Halalkalibacter</taxon>
    </lineage>
</organism>
<dbReference type="InterPro" id="IPR027417">
    <property type="entry name" value="P-loop_NTPase"/>
</dbReference>
<reference evidence="7" key="1">
    <citation type="submission" date="2022-05" db="EMBL/GenBank/DDBJ databases">
        <title>Comparative Genomics of Spacecraft Associated Microbes.</title>
        <authorList>
            <person name="Tran M.T."/>
            <person name="Wright A."/>
            <person name="Seuylemezian A."/>
            <person name="Eisen J."/>
            <person name="Coil D."/>
        </authorList>
    </citation>
    <scope>NUCLEOTIDE SEQUENCE</scope>
    <source>
        <strain evidence="7">214.1.1</strain>
    </source>
</reference>
<keyword evidence="3" id="KW-0143">Chaperone</keyword>
<dbReference type="InterPro" id="IPR051927">
    <property type="entry name" value="Zn_Chap_cDPG_Synth"/>
</dbReference>
<dbReference type="InterPro" id="IPR036627">
    <property type="entry name" value="CobW-likC_sf"/>
</dbReference>
<dbReference type="Proteomes" id="UP001139179">
    <property type="component" value="Unassembled WGS sequence"/>
</dbReference>
<sequence length="400" mass="45476">MKTVIPVTVLSGYLGSGKTTLLNHILKNRQGLKVAVIVNDMSEVNIDAELVKQGGELSRTEEKLVEMSNGCICCTLREDLLIEVEKLAKAGNIDYIVIESTGISEPIPVAQTFSYIDEELNIDLTKFCRLDTMVTVVDANRFWHDFRSGDSLLDRKEALGEDDAREIADLLIDQIEFCDVLILNKCDLVSEEELEKLEVVLKTLQPKAKIIRSVKAEVDPMEILDTKLFNFEEASSSAGWIRELTAGHAEHTPETEEYGISSFVYYRREPFHTMRFYNWLQSMPDNVVRAKGIVWCASRNNLALLMSQAGPSVSVEPISYWVAGLPLHEQQQILKDNPDLLQEWNDQYGDRHTKLVLIGTELDKETVTKELDDCLLTDTEMMQDWQTLDDPFQWNVQRPS</sequence>
<keyword evidence="8" id="KW-1185">Reference proteome</keyword>
<evidence type="ECO:0000256" key="3">
    <source>
        <dbReference type="ARBA" id="ARBA00023186"/>
    </source>
</evidence>
<keyword evidence="2" id="KW-0378">Hydrolase</keyword>
<dbReference type="GO" id="GO:0000166">
    <property type="term" value="F:nucleotide binding"/>
    <property type="evidence" value="ECO:0007669"/>
    <property type="project" value="UniProtKB-KW"/>
</dbReference>
<comment type="similarity">
    <text evidence="4">Belongs to the SIMIBI class G3E GTPase family. ZNG1 subfamily.</text>
</comment>
<gene>
    <name evidence="7" type="ORF">M3202_07485</name>
</gene>
<dbReference type="GO" id="GO:0016787">
    <property type="term" value="F:hydrolase activity"/>
    <property type="evidence" value="ECO:0007669"/>
    <property type="project" value="UniProtKB-KW"/>
</dbReference>
<evidence type="ECO:0000256" key="5">
    <source>
        <dbReference type="ARBA" id="ARBA00049117"/>
    </source>
</evidence>
<dbReference type="PANTHER" id="PTHR43603:SF3">
    <property type="entry name" value="ZINC CHAPERONE YCIC"/>
    <property type="match status" value="1"/>
</dbReference>
<dbReference type="PANTHER" id="PTHR43603">
    <property type="entry name" value="COBW DOMAIN-CONTAINING PROTEIN DDB_G0274527"/>
    <property type="match status" value="1"/>
</dbReference>
<dbReference type="InterPro" id="IPR011629">
    <property type="entry name" value="CobW-like_C"/>
</dbReference>
<dbReference type="EMBL" id="JAMBOL010000004">
    <property type="protein sequence ID" value="MCM3713924.1"/>
    <property type="molecule type" value="Genomic_DNA"/>
</dbReference>
<feature type="domain" description="CobW C-terminal" evidence="6">
    <location>
        <begin position="260"/>
        <end position="375"/>
    </location>
</feature>
<proteinExistence type="inferred from homology"/>
<protein>
    <submittedName>
        <fullName evidence="7">GTP-binding protein</fullName>
    </submittedName>
</protein>
<dbReference type="AlphaFoldDB" id="A0A9X2DNE5"/>
<dbReference type="SMART" id="SM00833">
    <property type="entry name" value="CobW_C"/>
    <property type="match status" value="1"/>
</dbReference>
<dbReference type="CDD" id="cd03112">
    <property type="entry name" value="CobW-like"/>
    <property type="match status" value="1"/>
</dbReference>
<dbReference type="InterPro" id="IPR003495">
    <property type="entry name" value="CobW/HypB/UreG_nucleotide-bd"/>
</dbReference>
<evidence type="ECO:0000259" key="6">
    <source>
        <dbReference type="SMART" id="SM00833"/>
    </source>
</evidence>
<evidence type="ECO:0000256" key="1">
    <source>
        <dbReference type="ARBA" id="ARBA00022741"/>
    </source>
</evidence>